<dbReference type="KEGG" id="dor:Desor_2557"/>
<feature type="transmembrane region" description="Helical" evidence="1">
    <location>
        <begin position="246"/>
        <end position="272"/>
    </location>
</feature>
<reference evidence="2 3" key="2">
    <citation type="journal article" date="2012" name="J. Bacteriol.">
        <title>Complete genome sequences of Desulfosporosinus orientis DSM765T, Desulfosporosinus youngiae DSM17734T, Desulfosporosinus meridiei DSM13257T, and Desulfosporosinus acidiphilus DSM22704T.</title>
        <authorList>
            <person name="Pester M."/>
            <person name="Brambilla E."/>
            <person name="Alazard D."/>
            <person name="Rattei T."/>
            <person name="Weinmaier T."/>
            <person name="Han J."/>
            <person name="Lucas S."/>
            <person name="Lapidus A."/>
            <person name="Cheng J.F."/>
            <person name="Goodwin L."/>
            <person name="Pitluck S."/>
            <person name="Peters L."/>
            <person name="Ovchinnikova G."/>
            <person name="Teshima H."/>
            <person name="Detter J.C."/>
            <person name="Han C.S."/>
            <person name="Tapia R."/>
            <person name="Land M.L."/>
            <person name="Hauser L."/>
            <person name="Kyrpides N.C."/>
            <person name="Ivanova N.N."/>
            <person name="Pagani I."/>
            <person name="Huntmann M."/>
            <person name="Wei C.L."/>
            <person name="Davenport K.W."/>
            <person name="Daligault H."/>
            <person name="Chain P.S."/>
            <person name="Chen A."/>
            <person name="Mavromatis K."/>
            <person name="Markowitz V."/>
            <person name="Szeto E."/>
            <person name="Mikhailova N."/>
            <person name="Pati A."/>
            <person name="Wagner M."/>
            <person name="Woyke T."/>
            <person name="Ollivier B."/>
            <person name="Klenk H.P."/>
            <person name="Spring S."/>
            <person name="Loy A."/>
        </authorList>
    </citation>
    <scope>NUCLEOTIDE SEQUENCE [LARGE SCALE GENOMIC DNA]</scope>
    <source>
        <strain evidence="3">ATCC 19365 / DSM 765 / NCIMB 8382 / VKM B-1628</strain>
    </source>
</reference>
<dbReference type="GO" id="GO:0009389">
    <property type="term" value="F:dimethyl sulfoxide reductase activity"/>
    <property type="evidence" value="ECO:0007669"/>
    <property type="project" value="TreeGrafter"/>
</dbReference>
<feature type="transmembrane region" description="Helical" evidence="1">
    <location>
        <begin position="40"/>
        <end position="58"/>
    </location>
</feature>
<name>G7W6A4_DESOD</name>
<dbReference type="PATRIC" id="fig|768706.3.peg.2568"/>
<feature type="transmembrane region" description="Helical" evidence="1">
    <location>
        <begin position="6"/>
        <end position="28"/>
    </location>
</feature>
<keyword evidence="1" id="KW-0812">Transmembrane</keyword>
<feature type="transmembrane region" description="Helical" evidence="1">
    <location>
        <begin position="142"/>
        <end position="160"/>
    </location>
</feature>
<keyword evidence="1" id="KW-1133">Transmembrane helix</keyword>
<dbReference type="AlphaFoldDB" id="G7W6A4"/>
<dbReference type="eggNOG" id="COG3302">
    <property type="taxonomic scope" value="Bacteria"/>
</dbReference>
<feature type="transmembrane region" description="Helical" evidence="1">
    <location>
        <begin position="109"/>
        <end position="130"/>
    </location>
</feature>
<reference evidence="3" key="1">
    <citation type="submission" date="2011-11" db="EMBL/GenBank/DDBJ databases">
        <title>Complete sequence of Desulfosporosinus orientis DSM 765.</title>
        <authorList>
            <person name="Lucas S."/>
            <person name="Han J."/>
            <person name="Lapidus A."/>
            <person name="Cheng J.-F."/>
            <person name="Goodwin L."/>
            <person name="Pitluck S."/>
            <person name="Peters L."/>
            <person name="Ovchinnikova G."/>
            <person name="Teshima H."/>
            <person name="Detter J.C."/>
            <person name="Han C."/>
            <person name="Tapia R."/>
            <person name="Land M."/>
            <person name="Hauser L."/>
            <person name="Kyrpides N."/>
            <person name="Ivanova N."/>
            <person name="Pagani I."/>
            <person name="Pester M."/>
            <person name="Spring S."/>
            <person name="Ollivier B."/>
            <person name="Rattei T."/>
            <person name="Klenk H.-P."/>
            <person name="Wagner M."/>
            <person name="Loy A."/>
            <person name="Woyke T."/>
        </authorList>
    </citation>
    <scope>NUCLEOTIDE SEQUENCE [LARGE SCALE GENOMIC DNA]</scope>
    <source>
        <strain evidence="3">ATCC 19365 / DSM 765 / NCIMB 8382 / VKM B-1628</strain>
    </source>
</reference>
<feature type="transmembrane region" description="Helical" evidence="1">
    <location>
        <begin position="214"/>
        <end position="234"/>
    </location>
</feature>
<gene>
    <name evidence="2" type="ordered locus">Desor_2557</name>
</gene>
<dbReference type="PANTHER" id="PTHR38095">
    <property type="entry name" value="ANAEROBIC DIMETHYL SULFOXIDE REDUCTASE CHAIN YNFH"/>
    <property type="match status" value="1"/>
</dbReference>
<accession>G7W6A4</accession>
<evidence type="ECO:0000256" key="1">
    <source>
        <dbReference type="SAM" id="Phobius"/>
    </source>
</evidence>
<evidence type="ECO:0000313" key="3">
    <source>
        <dbReference type="Proteomes" id="UP000006346"/>
    </source>
</evidence>
<feature type="transmembrane region" description="Helical" evidence="1">
    <location>
        <begin position="172"/>
        <end position="194"/>
    </location>
</feature>
<dbReference type="EMBL" id="CP003108">
    <property type="protein sequence ID" value="AET68111.1"/>
    <property type="molecule type" value="Genomic_DNA"/>
</dbReference>
<dbReference type="STRING" id="768706.Desor_2557"/>
<dbReference type="GO" id="GO:0005886">
    <property type="term" value="C:plasma membrane"/>
    <property type="evidence" value="ECO:0007669"/>
    <property type="project" value="TreeGrafter"/>
</dbReference>
<feature type="transmembrane region" description="Helical" evidence="1">
    <location>
        <begin position="78"/>
        <end position="97"/>
    </location>
</feature>
<proteinExistence type="predicted"/>
<dbReference type="Proteomes" id="UP000006346">
    <property type="component" value="Chromosome"/>
</dbReference>
<dbReference type="PANTHER" id="PTHR38095:SF2">
    <property type="entry name" value="ANAEROBIC DIMETHYL SULFOXIDE REDUCTASE CHAIN C"/>
    <property type="match status" value="1"/>
</dbReference>
<evidence type="ECO:0000313" key="2">
    <source>
        <dbReference type="EMBL" id="AET68111.1"/>
    </source>
</evidence>
<sequence length="276" mass="30230">MGTWEWPLIIFTVMGEAAIGILLALWWLDRTPLDIKVYKKATLTSGILLALALVASLAHLGHPEAAYRAVSHLSTSWLSREILFFLMTAAAWLYLFIQIRRPDGKRRMAAGIAGLLGLLGILSSAMIYVLPRVPAWDSAQTPLFFLLTTGLLGGLILLLLGRKSLTSAQTTYLVYWSLSCLAASLLTYILYLSMLNAGGSEGMATVQFLSTSPLFWIRVITNWIAPMILLYPVIKNKKAAQPNLILTILVCSGIGEFLGRALFYLSAVGIQISALK</sequence>
<keyword evidence="3" id="KW-1185">Reference proteome</keyword>
<keyword evidence="1" id="KW-0472">Membrane</keyword>
<dbReference type="GO" id="GO:0019645">
    <property type="term" value="P:anaerobic electron transport chain"/>
    <property type="evidence" value="ECO:0007669"/>
    <property type="project" value="InterPro"/>
</dbReference>
<dbReference type="GO" id="GO:0009390">
    <property type="term" value="C:dimethyl sulfoxide reductase complex"/>
    <property type="evidence" value="ECO:0007669"/>
    <property type="project" value="TreeGrafter"/>
</dbReference>
<dbReference type="OrthoDB" id="2083322at2"/>
<organism evidence="2 3">
    <name type="scientific">Desulfosporosinus orientis (strain ATCC 19365 / DSM 765 / NCIMB 8382 / VKM B-1628 / Singapore I)</name>
    <name type="common">Desulfotomaculum orientis</name>
    <dbReference type="NCBI Taxonomy" id="768706"/>
    <lineage>
        <taxon>Bacteria</taxon>
        <taxon>Bacillati</taxon>
        <taxon>Bacillota</taxon>
        <taxon>Clostridia</taxon>
        <taxon>Eubacteriales</taxon>
        <taxon>Desulfitobacteriaceae</taxon>
        <taxon>Desulfosporosinus</taxon>
    </lineage>
</organism>
<dbReference type="InterPro" id="IPR007059">
    <property type="entry name" value="DmsC"/>
</dbReference>
<dbReference type="Pfam" id="PF04976">
    <property type="entry name" value="DmsC"/>
    <property type="match status" value="1"/>
</dbReference>
<protein>
    <submittedName>
        <fullName evidence="2">DMSO reductase anchor subunit</fullName>
    </submittedName>
</protein>
<dbReference type="RefSeq" id="WP_014184919.1">
    <property type="nucleotide sequence ID" value="NC_016584.1"/>
</dbReference>
<dbReference type="HOGENOM" id="CLU_064909_1_1_9"/>